<feature type="transmembrane region" description="Helical" evidence="1">
    <location>
        <begin position="120"/>
        <end position="140"/>
    </location>
</feature>
<reference evidence="2 3" key="1">
    <citation type="submission" date="2023-07" db="EMBL/GenBank/DDBJ databases">
        <title>Genomic Encyclopedia of Type Strains, Phase IV (KMG-IV): sequencing the most valuable type-strain genomes for metagenomic binning, comparative biology and taxonomic classification.</title>
        <authorList>
            <person name="Goeker M."/>
        </authorList>
    </citation>
    <scope>NUCLEOTIDE SEQUENCE [LARGE SCALE GENOMIC DNA]</scope>
    <source>
        <strain evidence="2 3">DSM 12751</strain>
    </source>
</reference>
<keyword evidence="1" id="KW-1133">Transmembrane helix</keyword>
<dbReference type="Gene3D" id="3.30.1490.480">
    <property type="entry name" value="Endolytic murein transglycosylase"/>
    <property type="match status" value="1"/>
</dbReference>
<dbReference type="Proteomes" id="UP001235840">
    <property type="component" value="Unassembled WGS sequence"/>
</dbReference>
<evidence type="ECO:0000313" key="2">
    <source>
        <dbReference type="EMBL" id="MDQ0168083.1"/>
    </source>
</evidence>
<evidence type="ECO:0000256" key="1">
    <source>
        <dbReference type="SAM" id="Phobius"/>
    </source>
</evidence>
<protein>
    <submittedName>
        <fullName evidence="2">Uncharacterized protein</fullName>
    </submittedName>
</protein>
<organism evidence="2 3">
    <name type="scientific">Caldalkalibacillus horti</name>
    <dbReference type="NCBI Taxonomy" id="77523"/>
    <lineage>
        <taxon>Bacteria</taxon>
        <taxon>Bacillati</taxon>
        <taxon>Bacillota</taxon>
        <taxon>Bacilli</taxon>
        <taxon>Bacillales</taxon>
        <taxon>Bacillaceae</taxon>
        <taxon>Caldalkalibacillus</taxon>
    </lineage>
</organism>
<name>A0ABT9W4B6_9BACI</name>
<gene>
    <name evidence="2" type="ORF">J2S11_004013</name>
</gene>
<keyword evidence="3" id="KW-1185">Reference proteome</keyword>
<evidence type="ECO:0000313" key="3">
    <source>
        <dbReference type="Proteomes" id="UP001235840"/>
    </source>
</evidence>
<comment type="caution">
    <text evidence="2">The sequence shown here is derived from an EMBL/GenBank/DDBJ whole genome shotgun (WGS) entry which is preliminary data.</text>
</comment>
<accession>A0ABT9W4B6</accession>
<sequence length="303" mass="33751">MKNSILVEIIGKPFSVLQSKSEYPILTPAMLNQRNCLSFVHQLPGLPVKSEAMKKRIVQLILSGEILELEEQQNNLHVVVCFIYRSEKWMVSLDQYGQAWSIGELYYHGKLASGFGAKKYLFVGGAIAFLGVAFLGYSYFSNLFEAQISSEVERPVKIANTHSEQRLVTPGTSLEQQDKELEGQNETYPTIPVDLDDAPNAGETGLLDSLEQQEGVELEKLDDPKGITDTPQQVDEYFVLNIEPGMSGIAVARLLEQQGHIGDQYELIDLLKSLEVQAIIQTGAFTIPKHASHSDIIRIITEK</sequence>
<dbReference type="RefSeq" id="WP_307397544.1">
    <property type="nucleotide sequence ID" value="NZ_BAAADK010000015.1"/>
</dbReference>
<proteinExistence type="predicted"/>
<dbReference type="EMBL" id="JAUSTY010000023">
    <property type="protein sequence ID" value="MDQ0168083.1"/>
    <property type="molecule type" value="Genomic_DNA"/>
</dbReference>
<keyword evidence="1" id="KW-0812">Transmembrane</keyword>
<keyword evidence="1" id="KW-0472">Membrane</keyword>